<evidence type="ECO:0000313" key="5">
    <source>
        <dbReference type="EMBL" id="PIR93434.1"/>
    </source>
</evidence>
<feature type="signal peptide" evidence="4">
    <location>
        <begin position="1"/>
        <end position="32"/>
    </location>
</feature>
<comment type="caution">
    <text evidence="5">The sequence shown here is derived from an EMBL/GenBank/DDBJ whole genome shotgun (WGS) entry which is preliminary data.</text>
</comment>
<dbReference type="PROSITE" id="PS51257">
    <property type="entry name" value="PROKAR_LIPOPROTEIN"/>
    <property type="match status" value="1"/>
</dbReference>
<dbReference type="EMBL" id="PFAR01000011">
    <property type="protein sequence ID" value="PIR93434.1"/>
    <property type="molecule type" value="Genomic_DNA"/>
</dbReference>
<gene>
    <name evidence="5" type="ORF">COT99_00775</name>
</gene>
<evidence type="ECO:0000256" key="4">
    <source>
        <dbReference type="SAM" id="SignalP"/>
    </source>
</evidence>
<keyword evidence="2" id="KW-0813">Transport</keyword>
<dbReference type="Gene3D" id="3.40.190.10">
    <property type="entry name" value="Periplasmic binding protein-like II"/>
    <property type="match status" value="1"/>
</dbReference>
<dbReference type="InterPro" id="IPR006059">
    <property type="entry name" value="SBP"/>
</dbReference>
<comment type="similarity">
    <text evidence="1">Belongs to the bacterial solute-binding protein 1 family.</text>
</comment>
<keyword evidence="3 4" id="KW-0732">Signal</keyword>
<proteinExistence type="inferred from homology"/>
<reference evidence="6" key="1">
    <citation type="submission" date="2017-09" db="EMBL/GenBank/DDBJ databases">
        <title>Depth-based differentiation of microbial function through sediment-hosted aquifers and enrichment of novel symbionts in the deep terrestrial subsurface.</title>
        <authorList>
            <person name="Probst A.J."/>
            <person name="Ladd B."/>
            <person name="Jarett J.K."/>
            <person name="Geller-Mcgrath D.E."/>
            <person name="Sieber C.M.K."/>
            <person name="Emerson J.B."/>
            <person name="Anantharaman K."/>
            <person name="Thomas B.C."/>
            <person name="Malmstrom R."/>
            <person name="Stieglmeier M."/>
            <person name="Klingl A."/>
            <person name="Woyke T."/>
            <person name="Ryan C.M."/>
            <person name="Banfield J.F."/>
        </authorList>
    </citation>
    <scope>NUCLEOTIDE SEQUENCE [LARGE SCALE GENOMIC DNA]</scope>
</reference>
<evidence type="ECO:0000313" key="6">
    <source>
        <dbReference type="Proteomes" id="UP000228626"/>
    </source>
</evidence>
<evidence type="ECO:0000256" key="1">
    <source>
        <dbReference type="ARBA" id="ARBA00008520"/>
    </source>
</evidence>
<dbReference type="AlphaFoldDB" id="A0A2H0V2V4"/>
<sequence length="467" mass="52784">MYNRRCFMQKNIKFKLLFVGLILIFIATSAFGCKNTVGEEEKEKVQPITLNYWRVWDGQETFADIIAAYKAIHPNITINYKKLRYEEYEKELIDSLAENRGPDIFSLHAGWSRRYQNKIMPLPPQITMAYPVIVGTLKKEETIKLITTSSINPNQIRDLFVDSVYDNAVINNEIYGLPLSVDTMALFYNRDLLNSAGVVNIPQYWNEEFLASVKKLTKQNSDGIITQSGAALGSSGNIERYSDILSLLMMQNGAEMTTADGDVSFQRTPKGLAAGYAPGLEALRFYTDFANPIKEVYSWNKEMPDSLQAFTEGRLAFFFGYAYHIPQIKAQAPRLNFGVSKMLQIEGNPSDVNFANFWLETVSNRSAYTDEAWDFVQFAARAENAKNYLAKAKKPAALRSLIEPQLNDSELNPFASQLLTARTWYKGNDYNAAEVIVGEMIEQALLDPKNMDKAIGTAAKKIQQTIK</sequence>
<evidence type="ECO:0000256" key="2">
    <source>
        <dbReference type="ARBA" id="ARBA00022448"/>
    </source>
</evidence>
<dbReference type="PANTHER" id="PTHR43649">
    <property type="entry name" value="ARABINOSE-BINDING PROTEIN-RELATED"/>
    <property type="match status" value="1"/>
</dbReference>
<dbReference type="Proteomes" id="UP000228626">
    <property type="component" value="Unassembled WGS sequence"/>
</dbReference>
<accession>A0A2H0V2V4</accession>
<feature type="chain" id="PRO_5013762707" description="ABC transporter substrate-binding protein" evidence="4">
    <location>
        <begin position="33"/>
        <end position="467"/>
    </location>
</feature>
<dbReference type="InterPro" id="IPR050490">
    <property type="entry name" value="Bact_solute-bd_prot1"/>
</dbReference>
<name>A0A2H0V2V4_9BACT</name>
<dbReference type="Pfam" id="PF01547">
    <property type="entry name" value="SBP_bac_1"/>
    <property type="match status" value="1"/>
</dbReference>
<evidence type="ECO:0000256" key="3">
    <source>
        <dbReference type="ARBA" id="ARBA00022729"/>
    </source>
</evidence>
<organism evidence="5 6">
    <name type="scientific">Candidatus Falkowbacteria bacterium CG10_big_fil_rev_8_21_14_0_10_43_10</name>
    <dbReference type="NCBI Taxonomy" id="1974567"/>
    <lineage>
        <taxon>Bacteria</taxon>
        <taxon>Candidatus Falkowiibacteriota</taxon>
    </lineage>
</organism>
<protein>
    <recommendedName>
        <fullName evidence="7">ABC transporter substrate-binding protein</fullName>
    </recommendedName>
</protein>
<evidence type="ECO:0008006" key="7">
    <source>
        <dbReference type="Google" id="ProtNLM"/>
    </source>
</evidence>
<dbReference type="SUPFAM" id="SSF53850">
    <property type="entry name" value="Periplasmic binding protein-like II"/>
    <property type="match status" value="1"/>
</dbReference>
<dbReference type="PANTHER" id="PTHR43649:SF34">
    <property type="entry name" value="ABC TRANSPORTER PERIPLASMIC-BINDING PROTEIN YCJN-RELATED"/>
    <property type="match status" value="1"/>
</dbReference>